<dbReference type="GO" id="GO:0003677">
    <property type="term" value="F:DNA binding"/>
    <property type="evidence" value="ECO:0007669"/>
    <property type="project" value="InterPro"/>
</dbReference>
<sequence>MLTARQLLIFKYIVEEYIATAEPVGSKLLMTKYNLPYSSATIRNEMSFLEEQGYLEKTHTSSGRIPSMKGYHFYVETLLQPDVDDKVKNQVSTLFSDRNRSIQEIIEESCQMLSQLTHLTTVALGGNSSYEKLQNITLVPLGSNSVTAIIVTDKGHVENRIFHISNEISMEDLSACVDIMNDTLIGTPIDDVANKLEKDVKPIMSIRVKEHEVLFNAFLQAFMKFAKSNVYFSGKDNMLYQPEYNDVNKLRKLVSAFENAQQWKSLEPSKDDERGVVVRIGGNELPFNDGINDVSIISTSFDTGENSRGSISVIGPTRMPYDQVVSLVELIGENIEKLIKDENNEK</sequence>
<keyword evidence="4 5" id="KW-0804">Transcription</keyword>
<accession>A0A1H6QJZ6</accession>
<dbReference type="RefSeq" id="WP_033163810.1">
    <property type="nucleotide sequence ID" value="NZ_CACVPP010000024.1"/>
</dbReference>
<keyword evidence="3 5" id="KW-0346">Stress response</keyword>
<evidence type="ECO:0000256" key="3">
    <source>
        <dbReference type="ARBA" id="ARBA00023016"/>
    </source>
</evidence>
<dbReference type="Proteomes" id="UP000183028">
    <property type="component" value="Unassembled WGS sequence"/>
</dbReference>
<proteinExistence type="inferred from homology"/>
<keyword evidence="2 5" id="KW-0805">Transcription regulation</keyword>
<evidence type="ECO:0000313" key="8">
    <source>
        <dbReference type="Proteomes" id="UP000183028"/>
    </source>
</evidence>
<evidence type="ECO:0000256" key="4">
    <source>
        <dbReference type="ARBA" id="ARBA00023163"/>
    </source>
</evidence>
<evidence type="ECO:0000259" key="6">
    <source>
        <dbReference type="Pfam" id="PF01628"/>
    </source>
</evidence>
<name>A0A1H6QJZ6_9FIRM</name>
<dbReference type="PANTHER" id="PTHR34824">
    <property type="entry name" value="HEAT-INDUCIBLE TRANSCRIPTION REPRESSOR HRCA"/>
    <property type="match status" value="1"/>
</dbReference>
<comment type="similarity">
    <text evidence="5">Belongs to the HrcA family.</text>
</comment>
<dbReference type="STRING" id="322505.SAMN04487836_1026"/>
<evidence type="ECO:0000256" key="2">
    <source>
        <dbReference type="ARBA" id="ARBA00023015"/>
    </source>
</evidence>
<gene>
    <name evidence="5" type="primary">hrcA</name>
    <name evidence="7" type="ORF">SAMN04487834_100419</name>
</gene>
<organism evidence="7 8">
    <name type="scientific">Sharpea azabuensis</name>
    <dbReference type="NCBI Taxonomy" id="322505"/>
    <lineage>
        <taxon>Bacteria</taxon>
        <taxon>Bacillati</taxon>
        <taxon>Bacillota</taxon>
        <taxon>Erysipelotrichia</taxon>
        <taxon>Erysipelotrichales</taxon>
        <taxon>Coprobacillaceae</taxon>
        <taxon>Sharpea</taxon>
    </lineage>
</organism>
<dbReference type="InterPro" id="IPR002571">
    <property type="entry name" value="HrcA"/>
</dbReference>
<dbReference type="InterPro" id="IPR029016">
    <property type="entry name" value="GAF-like_dom_sf"/>
</dbReference>
<dbReference type="AlphaFoldDB" id="A0A1H6QJZ6"/>
<dbReference type="Gene3D" id="1.10.10.10">
    <property type="entry name" value="Winged helix-like DNA-binding domain superfamily/Winged helix DNA-binding domain"/>
    <property type="match status" value="1"/>
</dbReference>
<dbReference type="InterPro" id="IPR036390">
    <property type="entry name" value="WH_DNA-bd_sf"/>
</dbReference>
<dbReference type="SUPFAM" id="SSF46785">
    <property type="entry name" value="Winged helix' DNA-binding domain"/>
    <property type="match status" value="1"/>
</dbReference>
<dbReference type="NCBIfam" id="TIGR00331">
    <property type="entry name" value="hrcA"/>
    <property type="match status" value="1"/>
</dbReference>
<dbReference type="OrthoDB" id="9783139at2"/>
<dbReference type="GO" id="GO:0045892">
    <property type="term" value="P:negative regulation of DNA-templated transcription"/>
    <property type="evidence" value="ECO:0007669"/>
    <property type="project" value="UniProtKB-UniRule"/>
</dbReference>
<dbReference type="eggNOG" id="COG1420">
    <property type="taxonomic scope" value="Bacteria"/>
</dbReference>
<evidence type="ECO:0000256" key="5">
    <source>
        <dbReference type="HAMAP-Rule" id="MF_00081"/>
    </source>
</evidence>
<dbReference type="GeneID" id="54121213"/>
<dbReference type="SUPFAM" id="SSF55781">
    <property type="entry name" value="GAF domain-like"/>
    <property type="match status" value="1"/>
</dbReference>
<dbReference type="PIRSF" id="PIRSF005485">
    <property type="entry name" value="HrcA"/>
    <property type="match status" value="1"/>
</dbReference>
<evidence type="ECO:0000313" key="7">
    <source>
        <dbReference type="EMBL" id="SEI43913.1"/>
    </source>
</evidence>
<dbReference type="Pfam" id="PF01628">
    <property type="entry name" value="HrcA"/>
    <property type="match status" value="1"/>
</dbReference>
<dbReference type="InterPro" id="IPR036388">
    <property type="entry name" value="WH-like_DNA-bd_sf"/>
</dbReference>
<dbReference type="HAMAP" id="MF_00081">
    <property type="entry name" value="HrcA"/>
    <property type="match status" value="1"/>
</dbReference>
<dbReference type="InterPro" id="IPR021153">
    <property type="entry name" value="HrcA_C"/>
</dbReference>
<dbReference type="InterPro" id="IPR023120">
    <property type="entry name" value="WHTH_transcript_rep_HrcA_IDD"/>
</dbReference>
<keyword evidence="8" id="KW-1185">Reference proteome</keyword>
<dbReference type="Gene3D" id="3.30.450.40">
    <property type="match status" value="1"/>
</dbReference>
<feature type="domain" description="Heat-inducible transcription repressor HrcA C-terminal" evidence="6">
    <location>
        <begin position="104"/>
        <end position="325"/>
    </location>
</feature>
<dbReference type="Gene3D" id="3.30.390.60">
    <property type="entry name" value="Heat-inducible transcription repressor hrca homolog, domain 3"/>
    <property type="match status" value="1"/>
</dbReference>
<protein>
    <recommendedName>
        <fullName evidence="5">Heat-inducible transcription repressor HrcA</fullName>
    </recommendedName>
</protein>
<keyword evidence="1 5" id="KW-0678">Repressor</keyword>
<comment type="function">
    <text evidence="5">Negative regulator of class I heat shock genes (grpE-dnaK-dnaJ and groELS operons). Prevents heat-shock induction of these operons.</text>
</comment>
<reference evidence="8" key="1">
    <citation type="submission" date="2016-10" db="EMBL/GenBank/DDBJ databases">
        <authorList>
            <person name="Varghese N."/>
        </authorList>
    </citation>
    <scope>NUCLEOTIDE SEQUENCE [LARGE SCALE GENOMIC DNA]</scope>
    <source>
        <strain evidence="8">DSM 20406</strain>
    </source>
</reference>
<evidence type="ECO:0000256" key="1">
    <source>
        <dbReference type="ARBA" id="ARBA00022491"/>
    </source>
</evidence>
<dbReference type="EMBL" id="FNYK01000004">
    <property type="protein sequence ID" value="SEI43913.1"/>
    <property type="molecule type" value="Genomic_DNA"/>
</dbReference>
<dbReference type="PANTHER" id="PTHR34824:SF1">
    <property type="entry name" value="HEAT-INDUCIBLE TRANSCRIPTION REPRESSOR HRCA"/>
    <property type="match status" value="1"/>
</dbReference>